<keyword evidence="26" id="KW-1185">Reference proteome</keyword>
<dbReference type="InterPro" id="IPR026050">
    <property type="entry name" value="C1GALT1/C1GALT1_chp1"/>
</dbReference>
<dbReference type="PANTHER" id="PTHR23033:SF14">
    <property type="entry name" value="GLYCOPROTEIN-N-ACETYLGALACTOSAMINE 3-BETA-GALACTOSYLTRANSFERASE 1-RELATED"/>
    <property type="match status" value="1"/>
</dbReference>
<evidence type="ECO:0000256" key="8">
    <source>
        <dbReference type="ARBA" id="ARBA00022679"/>
    </source>
</evidence>
<dbReference type="OrthoDB" id="414175at2759"/>
<keyword evidence="10" id="KW-0479">Metal-binding</keyword>
<comment type="similarity">
    <text evidence="4">Belongs to the glycosyltransferase 31 family. Beta3-Gal-T subfamily.</text>
</comment>
<dbReference type="AlphaFoldDB" id="A0A9P1MXP3"/>
<evidence type="ECO:0000313" key="25">
    <source>
        <dbReference type="EMBL" id="CAI5443512.1"/>
    </source>
</evidence>
<dbReference type="Proteomes" id="UP001152747">
    <property type="component" value="Unassembled WGS sequence"/>
</dbReference>
<sequence>MSQVQKITLTSIGVLIGFFYSSIFEIFDDFLSYDVANSSTEVALEFLQQANNYSHNSDEIAKKVRIFCWILTGVQNHESRARHVKATWIKRCDKFVFMSSAEDPTLPSINLNISEGRNYLWAKTKKAFSWIYHHPENYLQNYDWFLKADDDTYVIMENLKSFLSSKSPHDLVHFGCRFKPFTKRGYNTGGSGYILSRAALQKFIEISLPNSTLCSQSHDGPEDVEIAKCLENVGVEAADTRDAEGRHRFMAFEPEKMLKPVPDPRDSWFLNFSWYPFQYGPNCCSDQAISFHYVKPKMMYLMEYLIYRVRPFGVQTGFSKNESES</sequence>
<organism evidence="25 26">
    <name type="scientific">Caenorhabditis angaria</name>
    <dbReference type="NCBI Taxonomy" id="860376"/>
    <lineage>
        <taxon>Eukaryota</taxon>
        <taxon>Metazoa</taxon>
        <taxon>Ecdysozoa</taxon>
        <taxon>Nematoda</taxon>
        <taxon>Chromadorea</taxon>
        <taxon>Rhabditida</taxon>
        <taxon>Rhabditina</taxon>
        <taxon>Rhabditomorpha</taxon>
        <taxon>Rhabditoidea</taxon>
        <taxon>Rhabditidae</taxon>
        <taxon>Peloderinae</taxon>
        <taxon>Caenorhabditis</taxon>
    </lineage>
</organism>
<proteinExistence type="inferred from homology"/>
<evidence type="ECO:0000256" key="21">
    <source>
        <dbReference type="ARBA" id="ARBA00043065"/>
    </source>
</evidence>
<evidence type="ECO:0000256" key="17">
    <source>
        <dbReference type="ARBA" id="ARBA00023211"/>
    </source>
</evidence>
<evidence type="ECO:0000256" key="20">
    <source>
        <dbReference type="ARBA" id="ARBA00042009"/>
    </source>
</evidence>
<keyword evidence="16" id="KW-0325">Glycoprotein</keyword>
<evidence type="ECO:0000256" key="15">
    <source>
        <dbReference type="ARBA" id="ARBA00023157"/>
    </source>
</evidence>
<evidence type="ECO:0000256" key="1">
    <source>
        <dbReference type="ARBA" id="ARBA00001936"/>
    </source>
</evidence>
<dbReference type="GO" id="GO:0000166">
    <property type="term" value="F:nucleotide binding"/>
    <property type="evidence" value="ECO:0007669"/>
    <property type="project" value="UniProtKB-KW"/>
</dbReference>
<comment type="pathway">
    <text evidence="3">Protein modification; protein glycosylation.</text>
</comment>
<protein>
    <recommendedName>
        <fullName evidence="18">Glycoprotein-N-acetylgalactosamine 3-beta-galactosyltransferase 1</fullName>
        <ecNumber evidence="6">2.4.1.122</ecNumber>
    </recommendedName>
    <alternativeName>
        <fullName evidence="20">Core 1 O-glycan T-synthase</fullName>
    </alternativeName>
    <alternativeName>
        <fullName evidence="21">Core 1 UDP-galactose:N-acetylgalactosamine-alpha-R beta 1,3-galactosyltransferase 1</fullName>
    </alternativeName>
    <alternativeName>
        <fullName evidence="19">Core 1 beta1,3-galactosyltransferase 1</fullName>
    </alternativeName>
</protein>
<comment type="subcellular location">
    <subcellularLocation>
        <location evidence="2">Membrane</location>
        <topology evidence="2">Single-pass type II membrane protein</topology>
    </subcellularLocation>
</comment>
<evidence type="ECO:0000256" key="3">
    <source>
        <dbReference type="ARBA" id="ARBA00004922"/>
    </source>
</evidence>
<keyword evidence="17" id="KW-0464">Manganese</keyword>
<comment type="function">
    <text evidence="22">Glycosyltransferase that generates the core 1 O-glycan Gal-beta1-3GalNAc-alpha1-Ser/Thr (T antigen), which is a precursor for many extended O-glycans in glycoproteins.</text>
</comment>
<accession>A0A9P1MXP3</accession>
<feature type="domain" description="Fringe-like glycosyltransferase" evidence="24">
    <location>
        <begin position="65"/>
        <end position="238"/>
    </location>
</feature>
<dbReference type="Gene3D" id="3.90.550.50">
    <property type="match status" value="1"/>
</dbReference>
<keyword evidence="12" id="KW-0735">Signal-anchor</keyword>
<evidence type="ECO:0000256" key="19">
    <source>
        <dbReference type="ARBA" id="ARBA00041226"/>
    </source>
</evidence>
<keyword evidence="14 23" id="KW-0472">Membrane</keyword>
<gene>
    <name evidence="25" type="ORF">CAMP_LOCUS6149</name>
</gene>
<evidence type="ECO:0000313" key="26">
    <source>
        <dbReference type="Proteomes" id="UP001152747"/>
    </source>
</evidence>
<evidence type="ECO:0000256" key="6">
    <source>
        <dbReference type="ARBA" id="ARBA00012557"/>
    </source>
</evidence>
<dbReference type="EC" id="2.4.1.122" evidence="6"/>
<keyword evidence="11" id="KW-0547">Nucleotide-binding</keyword>
<dbReference type="PANTHER" id="PTHR23033">
    <property type="entry name" value="BETA1,3-GALACTOSYLTRANSFERASE"/>
    <property type="match status" value="1"/>
</dbReference>
<comment type="subunit">
    <text evidence="5">Homodimer; disulfide-linked.</text>
</comment>
<keyword evidence="9 23" id="KW-0812">Transmembrane</keyword>
<evidence type="ECO:0000256" key="4">
    <source>
        <dbReference type="ARBA" id="ARBA00006462"/>
    </source>
</evidence>
<keyword evidence="15" id="KW-1015">Disulfide bond</keyword>
<evidence type="ECO:0000256" key="9">
    <source>
        <dbReference type="ARBA" id="ARBA00022692"/>
    </source>
</evidence>
<dbReference type="GO" id="GO:0030145">
    <property type="term" value="F:manganese ion binding"/>
    <property type="evidence" value="ECO:0007669"/>
    <property type="project" value="UniProtKB-ARBA"/>
</dbReference>
<dbReference type="Pfam" id="PF02434">
    <property type="entry name" value="Fringe"/>
    <property type="match status" value="1"/>
</dbReference>
<dbReference type="FunFam" id="3.90.550.50:FF:000017">
    <property type="entry name" value="Glycoprotein-N-acetylgalactosamine 3-beta-galactosyltransferase 1"/>
    <property type="match status" value="1"/>
</dbReference>
<evidence type="ECO:0000256" key="23">
    <source>
        <dbReference type="SAM" id="Phobius"/>
    </source>
</evidence>
<evidence type="ECO:0000256" key="18">
    <source>
        <dbReference type="ARBA" id="ARBA00040898"/>
    </source>
</evidence>
<evidence type="ECO:0000256" key="14">
    <source>
        <dbReference type="ARBA" id="ARBA00023136"/>
    </source>
</evidence>
<dbReference type="InterPro" id="IPR003378">
    <property type="entry name" value="Fringe-like_glycosylTrfase"/>
</dbReference>
<evidence type="ECO:0000256" key="2">
    <source>
        <dbReference type="ARBA" id="ARBA00004606"/>
    </source>
</evidence>
<dbReference type="EMBL" id="CANHGI010000002">
    <property type="protein sequence ID" value="CAI5443512.1"/>
    <property type="molecule type" value="Genomic_DNA"/>
</dbReference>
<evidence type="ECO:0000256" key="13">
    <source>
        <dbReference type="ARBA" id="ARBA00022989"/>
    </source>
</evidence>
<dbReference type="GO" id="GO:0016020">
    <property type="term" value="C:membrane"/>
    <property type="evidence" value="ECO:0007669"/>
    <property type="project" value="UniProtKB-SubCell"/>
</dbReference>
<evidence type="ECO:0000256" key="16">
    <source>
        <dbReference type="ARBA" id="ARBA00023180"/>
    </source>
</evidence>
<dbReference type="GO" id="GO:0016263">
    <property type="term" value="F:glycoprotein-N-acetylgalactosamine 3-beta-galactosyltransferase activity"/>
    <property type="evidence" value="ECO:0007669"/>
    <property type="project" value="UniProtKB-EC"/>
</dbReference>
<reference evidence="25" key="1">
    <citation type="submission" date="2022-11" db="EMBL/GenBank/DDBJ databases">
        <authorList>
            <person name="Kikuchi T."/>
        </authorList>
    </citation>
    <scope>NUCLEOTIDE SEQUENCE</scope>
    <source>
        <strain evidence="25">PS1010</strain>
    </source>
</reference>
<feature type="transmembrane region" description="Helical" evidence="23">
    <location>
        <begin position="7"/>
        <end position="27"/>
    </location>
</feature>
<evidence type="ECO:0000259" key="24">
    <source>
        <dbReference type="Pfam" id="PF02434"/>
    </source>
</evidence>
<evidence type="ECO:0000256" key="10">
    <source>
        <dbReference type="ARBA" id="ARBA00022723"/>
    </source>
</evidence>
<evidence type="ECO:0000256" key="12">
    <source>
        <dbReference type="ARBA" id="ARBA00022968"/>
    </source>
</evidence>
<evidence type="ECO:0000256" key="5">
    <source>
        <dbReference type="ARBA" id="ARBA00011748"/>
    </source>
</evidence>
<evidence type="ECO:0000256" key="22">
    <source>
        <dbReference type="ARBA" id="ARBA00059245"/>
    </source>
</evidence>
<evidence type="ECO:0000256" key="11">
    <source>
        <dbReference type="ARBA" id="ARBA00022741"/>
    </source>
</evidence>
<keyword evidence="13 23" id="KW-1133">Transmembrane helix</keyword>
<comment type="cofactor">
    <cofactor evidence="1">
        <name>Mn(2+)</name>
        <dbReference type="ChEBI" id="CHEBI:29035"/>
    </cofactor>
</comment>
<comment type="caution">
    <text evidence="25">The sequence shown here is derived from an EMBL/GenBank/DDBJ whole genome shotgun (WGS) entry which is preliminary data.</text>
</comment>
<keyword evidence="8" id="KW-0808">Transferase</keyword>
<evidence type="ECO:0000256" key="7">
    <source>
        <dbReference type="ARBA" id="ARBA00022676"/>
    </source>
</evidence>
<name>A0A9P1MXP3_9PELO</name>
<keyword evidence="7" id="KW-0328">Glycosyltransferase</keyword>